<feature type="compositionally biased region" description="Polar residues" evidence="1">
    <location>
        <begin position="1014"/>
        <end position="1031"/>
    </location>
</feature>
<feature type="compositionally biased region" description="Basic and acidic residues" evidence="1">
    <location>
        <begin position="1287"/>
        <end position="1297"/>
    </location>
</feature>
<feature type="region of interest" description="Disordered" evidence="1">
    <location>
        <begin position="1110"/>
        <end position="1242"/>
    </location>
</feature>
<dbReference type="InterPro" id="IPR036322">
    <property type="entry name" value="WD40_repeat_dom_sf"/>
</dbReference>
<dbReference type="PANTHER" id="PTHR46866">
    <property type="entry name" value="GH12955P"/>
    <property type="match status" value="1"/>
</dbReference>
<dbReference type="InterPro" id="IPR000409">
    <property type="entry name" value="BEACH_dom"/>
</dbReference>
<feature type="compositionally biased region" description="Basic and acidic residues" evidence="1">
    <location>
        <begin position="562"/>
        <end position="585"/>
    </location>
</feature>
<feature type="region of interest" description="Disordered" evidence="1">
    <location>
        <begin position="1641"/>
        <end position="1664"/>
    </location>
</feature>
<feature type="compositionally biased region" description="Polar residues" evidence="1">
    <location>
        <begin position="1699"/>
        <end position="1708"/>
    </location>
</feature>
<comment type="caution">
    <text evidence="3">The sequence shown here is derived from an EMBL/GenBank/DDBJ whole genome shotgun (WGS) entry which is preliminary data.</text>
</comment>
<feature type="compositionally biased region" description="Low complexity" evidence="1">
    <location>
        <begin position="2795"/>
        <end position="2808"/>
    </location>
</feature>
<dbReference type="InterPro" id="IPR015943">
    <property type="entry name" value="WD40/YVTN_repeat-like_dom_sf"/>
</dbReference>
<dbReference type="SMART" id="SM00320">
    <property type="entry name" value="WD40"/>
    <property type="match status" value="3"/>
</dbReference>
<feature type="compositionally biased region" description="Basic and acidic residues" evidence="1">
    <location>
        <begin position="1147"/>
        <end position="1166"/>
    </location>
</feature>
<organism evidence="3 4">
    <name type="scientific">Blattamonas nauphoetae</name>
    <dbReference type="NCBI Taxonomy" id="2049346"/>
    <lineage>
        <taxon>Eukaryota</taxon>
        <taxon>Metamonada</taxon>
        <taxon>Preaxostyla</taxon>
        <taxon>Oxymonadida</taxon>
        <taxon>Blattamonas</taxon>
    </lineage>
</organism>
<feature type="region of interest" description="Disordered" evidence="1">
    <location>
        <begin position="2441"/>
        <end position="2463"/>
    </location>
</feature>
<feature type="region of interest" description="Disordered" evidence="1">
    <location>
        <begin position="1014"/>
        <end position="1034"/>
    </location>
</feature>
<feature type="region of interest" description="Disordered" evidence="1">
    <location>
        <begin position="2782"/>
        <end position="2813"/>
    </location>
</feature>
<feature type="compositionally biased region" description="Polar residues" evidence="1">
    <location>
        <begin position="1791"/>
        <end position="1813"/>
    </location>
</feature>
<evidence type="ECO:0000256" key="1">
    <source>
        <dbReference type="SAM" id="MobiDB-lite"/>
    </source>
</evidence>
<accession>A0ABQ9Y5V3</accession>
<feature type="region of interest" description="Disordered" evidence="1">
    <location>
        <begin position="1775"/>
        <end position="1904"/>
    </location>
</feature>
<dbReference type="PANTHER" id="PTHR46866:SF1">
    <property type="entry name" value="GH12955P"/>
    <property type="match status" value="1"/>
</dbReference>
<dbReference type="Gene3D" id="1.10.1540.10">
    <property type="entry name" value="BEACH domain"/>
    <property type="match status" value="1"/>
</dbReference>
<feature type="domain" description="BEACH" evidence="2">
    <location>
        <begin position="160"/>
        <end position="513"/>
    </location>
</feature>
<keyword evidence="3" id="KW-0723">Serine/threonine-protein kinase</keyword>
<feature type="region of interest" description="Disordered" evidence="1">
    <location>
        <begin position="536"/>
        <end position="585"/>
    </location>
</feature>
<feature type="compositionally biased region" description="Acidic residues" evidence="1">
    <location>
        <begin position="1262"/>
        <end position="1275"/>
    </location>
</feature>
<dbReference type="PROSITE" id="PS50197">
    <property type="entry name" value="BEACH"/>
    <property type="match status" value="1"/>
</dbReference>
<reference evidence="3 4" key="1">
    <citation type="journal article" date="2022" name="bioRxiv">
        <title>Genomics of Preaxostyla Flagellates Illuminates Evolutionary Transitions and the Path Towards Mitochondrial Loss.</title>
        <authorList>
            <person name="Novak L.V.F."/>
            <person name="Treitli S.C."/>
            <person name="Pyrih J."/>
            <person name="Halakuc P."/>
            <person name="Pipaliya S.V."/>
            <person name="Vacek V."/>
            <person name="Brzon O."/>
            <person name="Soukal P."/>
            <person name="Eme L."/>
            <person name="Dacks J.B."/>
            <person name="Karnkowska A."/>
            <person name="Elias M."/>
            <person name="Hampl V."/>
        </authorList>
    </citation>
    <scope>NUCLEOTIDE SEQUENCE [LARGE SCALE GENOMIC DNA]</scope>
    <source>
        <strain evidence="3">NAU3</strain>
        <tissue evidence="3">Gut</tissue>
    </source>
</reference>
<keyword evidence="3" id="KW-0808">Transferase</keyword>
<feature type="compositionally biased region" description="Polar residues" evidence="1">
    <location>
        <begin position="1641"/>
        <end position="1662"/>
    </location>
</feature>
<dbReference type="Gene3D" id="1.10.510.10">
    <property type="entry name" value="Transferase(Phosphotransferase) domain 1"/>
    <property type="match status" value="1"/>
</dbReference>
<evidence type="ECO:0000259" key="2">
    <source>
        <dbReference type="PROSITE" id="PS50197"/>
    </source>
</evidence>
<keyword evidence="4" id="KW-1185">Reference proteome</keyword>
<dbReference type="InterPro" id="IPR001680">
    <property type="entry name" value="WD40_rpt"/>
</dbReference>
<name>A0ABQ9Y5V3_9EUKA</name>
<feature type="compositionally biased region" description="Acidic residues" evidence="1">
    <location>
        <begin position="1860"/>
        <end position="1869"/>
    </location>
</feature>
<gene>
    <name evidence="3" type="ORF">BLNAU_5936</name>
</gene>
<feature type="compositionally biased region" description="Pro residues" evidence="1">
    <location>
        <begin position="1223"/>
        <end position="1232"/>
    </location>
</feature>
<feature type="compositionally biased region" description="Low complexity" evidence="1">
    <location>
        <begin position="541"/>
        <end position="561"/>
    </location>
</feature>
<dbReference type="Proteomes" id="UP001281761">
    <property type="component" value="Unassembled WGS sequence"/>
</dbReference>
<proteinExistence type="predicted"/>
<dbReference type="InterPro" id="IPR011009">
    <property type="entry name" value="Kinase-like_dom_sf"/>
</dbReference>
<dbReference type="EMBL" id="JARBJD010000032">
    <property type="protein sequence ID" value="KAK2959141.1"/>
    <property type="molecule type" value="Genomic_DNA"/>
</dbReference>
<feature type="region of interest" description="Disordered" evidence="1">
    <location>
        <begin position="1255"/>
        <end position="1307"/>
    </location>
</feature>
<dbReference type="GO" id="GO:0004674">
    <property type="term" value="F:protein serine/threonine kinase activity"/>
    <property type="evidence" value="ECO:0007669"/>
    <property type="project" value="UniProtKB-KW"/>
</dbReference>
<dbReference type="SUPFAM" id="SSF50978">
    <property type="entry name" value="WD40 repeat-like"/>
    <property type="match status" value="1"/>
</dbReference>
<keyword evidence="3" id="KW-0418">Kinase</keyword>
<feature type="compositionally biased region" description="Basic residues" evidence="1">
    <location>
        <begin position="1838"/>
        <end position="1847"/>
    </location>
</feature>
<protein>
    <submittedName>
        <fullName evidence="3">Serine/threonine protein kinase</fullName>
    </submittedName>
</protein>
<dbReference type="InterPro" id="IPR036372">
    <property type="entry name" value="BEACH_dom_sf"/>
</dbReference>
<dbReference type="SMART" id="SM01026">
    <property type="entry name" value="Beach"/>
    <property type="match status" value="1"/>
</dbReference>
<dbReference type="SUPFAM" id="SSF56112">
    <property type="entry name" value="Protein kinase-like (PK-like)"/>
    <property type="match status" value="1"/>
</dbReference>
<dbReference type="Pfam" id="PF02138">
    <property type="entry name" value="Beach"/>
    <property type="match status" value="2"/>
</dbReference>
<dbReference type="SUPFAM" id="SSF81837">
    <property type="entry name" value="BEACH domain"/>
    <property type="match status" value="1"/>
</dbReference>
<feature type="region of interest" description="Disordered" evidence="1">
    <location>
        <begin position="1699"/>
        <end position="1746"/>
    </location>
</feature>
<dbReference type="Gene3D" id="2.130.10.10">
    <property type="entry name" value="YVTN repeat-like/Quinoprotein amine dehydrogenase"/>
    <property type="match status" value="1"/>
</dbReference>
<feature type="compositionally biased region" description="Basic and acidic residues" evidence="1">
    <location>
        <begin position="1880"/>
        <end position="1889"/>
    </location>
</feature>
<evidence type="ECO:0000313" key="4">
    <source>
        <dbReference type="Proteomes" id="UP001281761"/>
    </source>
</evidence>
<feature type="compositionally biased region" description="Polar residues" evidence="1">
    <location>
        <begin position="1964"/>
        <end position="1975"/>
    </location>
</feature>
<feature type="compositionally biased region" description="Basic and acidic residues" evidence="1">
    <location>
        <begin position="1848"/>
        <end position="1859"/>
    </location>
</feature>
<feature type="region of interest" description="Disordered" evidence="1">
    <location>
        <begin position="1964"/>
        <end position="2009"/>
    </location>
</feature>
<evidence type="ECO:0000313" key="3">
    <source>
        <dbReference type="EMBL" id="KAK2959141.1"/>
    </source>
</evidence>
<sequence>MEVSTYNIYPSLLNNPLINKSSVTPKQSKTAQYPILGKESIDRAVSMNEGRQTAFSGKQADTDSGIISSQPLQINQNIPANNRLNRLLVIFHQIFSILKDFRSLSISHGAIDSNNVHLSFDGIIVRINGWKSLSNVHSDERFQHHTKETCSNILAPSTIKEIRSYHPVRSLVEQWGREEIDTYTYLIALNALAGRTLNGDPSAHPAFPWIINLSNQKNGGKSLHPINQRSIPGSPISSLSLSDSHERYQETRWEWRDLKLSKWREIRRDMQVDHAFKSMLSIKQNPSVALKSFYPQASPTILTSFPSSPSFTAFPQHPPESGPGSSFTQPLPHHISDILSDHSFLTYTARRQPINVLQRFVRAEFNPLEYPASISDLYDNTPEEAIPEFYSDPSVFVSQNPTLLKDLEVPKWCAGEKDPVEFFVKTHRDLLESPQISKTIHFWIDQTFGYLLSNPLAALKDKQIKGPLATSSVPRSGASGSGMVQLFDMPHPPRNVFGWKEKTIKHRLMDFDEDSSLKMGDSDVAMFLDSMRDRSASTLATPSSDETSTDSSSVSAPSPLHSTEKKDGKEEDGQEKGGKEEDSLEKMQADDIFAVGCLFVEALTGKRPFTMRREEMRKQEIKIIPFSDRIRKNENTSLSFTLNHSYEPLARTHQTHLHNLISTLRPFVPSPILEVIEATLNSDWTKRPTPATILKNTQLFPPHVSSVSLLIQRLTKARYDPRNKPDESMSSIITRVVLASSDLLLQTSVESRALLKPLFSAIFSTALHFSPDSLALLPLLLRFFGPSFIRKAIAPHLLTLTQVVSQSVTQLTMFEYLNPSISPSVNPSNLYKGFVSFLNHSFISTVSSVFGADLSVLFIPHILSTLKHTSGLVQTTLRERRTGVSPSKEDTSTLSSLHLHLANSIVTLSHTIPSPLFFKHTFPFFIDNIQNPAIASIFLYISTEMGPHFIYTHILPLIMSLLNSHLSRLRMMIMLKSRRTDHRAQTVVEGDVGAQTPQQSIAQQIQRASFSSTGAGTTQHVQASPGQTENPLSKESEELAVEALHVLLQLFISFLRRCPNFACNTIIFTKQIISLIEASEVNETLNQTAQHTTQLVRDAMIDGSAEESSTLGLLPLENTPKAQPKPARQQTTQPLVPTRLKNRHSIKRLESGQTEREKEKLPSGRDRFRHWLGQGREFFAASDSETDTSDDSETKSESESGHFQPLTSGKHLTIDVKAKAISPRPPVSPPFNAPRATTPVDTNLLFSTDPLKAQRIYFPDSSPDDQGDNSDDSSDDIPLPVPASSKPDVDVPKEVLEKQPSSGDGGQAAINEQMLLARQSMQFVSEGRKDTSGEALSPVIAAPTPLKAQSPFVVKNTTVVPPSPIVTSNWHVPKSLVKMKSDANIPPFIQYLLDPSLFISEATFKSQLGQRVLFKSLELLCLLMDSASSAPPASSAQNPQTLLITQNLLLIEAFLNLICTSLFTSFYTTLPITPQLARLLNRLAHQLCLPDWIKLFEHKTDQLVKERPTSARSTWTHHLLDIPIDAFDENMELILLTSAFPSFSYHVMVQLEKKGGSKFEHPFTHLYHIISPPKQTIKEVPQMSSKLPQRSPDVARLAIELEADQVNGSPNGQQQSSALVIDELVLVNGLLQTSLHSILHQAQRTQQSQTPDPSGSPPSLNEPNHVKYRTLQRTRQPQPFLDDFISRLVRARTYQYQPLQSPTNSYDNLTIPLHEPTPSPPPSNDSAIQQIEKSPEASPVSSPVLKQQSVIKATHIKRDDGEVSGFKVSDAIKESVGSKNVKEAPVPPSPQIQKSELQRDNSIWATKISHASNPSPPHFFTTPSKLAMASPSSEETHRKRSKMRKRSDRNDSDENHTSDTQEESTDDDYSTSGSSEETDEFIHEGVSWHKEKRRRPRKADERGLDVANQAITALGGGEVRKEEVSRPIQPLTHSSAMSLPRHCLDTLKAVDSFLYQESFVNPESVSISPMNTPRSFAQLDSASSEPDSERSSMVNSPAPRMRPNQPVDLNPLETAFRTNEVTLTSFRKSSPFFFHTFTFADKFPSFRNRCLIHIHGGTLEEANPSTKIARATQHWTRAGPVSPGDSPDSKKVEVESLSVASSQVNRPRQMKGSHRIYSGTKAPVSSLLASPNEMVIVAGSDKVTVYNLGELHVEPHIVYPLHAFTATMPVSDIQWMIGGVHPPASEVFDDETEDDSPPVEKKIYQSKQNIHQSLPVPWFVKRKEELHKASEGIGKTKKKQPTSAPSSFSSRVWIASCAGDVHIWDLNSQKTIWSDESRFRITKQDIPSSSSAHQIPHAGASSVSLSSFHEHIYFSSNFNVSPQHKHQQSSVSRSNISPVVQFGSSCGRDGSVRLIDIRQKGFVSEWQLYCDVEETVSAVQRGSYASLSSPFDSSLTDMSEGSYASFIPKPLYTQAPAITTIDSSGRLVTNPQSQAFQTFAQYSTQHQTSSDRAKAPSSPEGLRSRGVTCLSYGSLVEENPLLSMLLYHNNFNSNERFRNSTNLFNRLGSAASQLTTLPNWISSANTHSNSIGCGCADGTISVLDMRTGTSFWNWQTRPQDQNTNEPQMYPTRLFHSPAGVVCVMSDGKVESWKPPPHGFSSLSPRPHNVIEFLMDDMTKAVKAASDDVTSLIRSLGAKPVEQNKEELLDYQLVTLTNTALRQVLSVQSPQPDPHQPFASALSCVKPLATLLNASHTAAHSDGAFIISQPKPIFSTKFGTKVSFYPGQLNQPPEPSPLSVPDRDILVTPPPLINRLHPETQIEQAPPLTTTSTLTLSLLPHREFKPTNDSPFPQLSKTETVTKTESSSSAQQTGQSLSIATTFLHNSWGLGGQRSFPHSSTVQSVNPSALLSQYPLSYTPNSSQTIHLPQPSQLHTSLSMILCSRNMIGITSIPIPSITSTTQLEHLIDLYALLTRFVQEVQELVDDMSSQRSDPLLGDDIPRYERIGSSEIVIQKEKEILQELDILLTQLAVSIFDNSQELSQLIARLAAFVKEGADTGSSSSLQQNTAILTRQHYFSSLLAQLRHILSLISSVGFPSLQNAAGPISDSSKSSDTIQTTPTLSLRASMKDIAGTTPYDSLTTITTLPGTGIIVTGWKDGGIRLLW</sequence>